<sequence>MAKSQPASLNILAIDIGGTGLKAALIDAQGTLIGERLRTPTPYPCPPDVLIAALVTLCRELGDYDRVAIGFPGVVRDGRVLTAPHFKDEHWVGYPLETALSQAFGNRPARLVNDALMQGLAAIRGVGLELVLTLGTGAGTALFLNGQPTPHLELAHHPIRGRKSYNDYVGDVARKKIGRRRWNRRVLRTIAILDSLLHYDHLYIGGGNAARIDVCLPPEISTVSNDAGLEGGAALWRLAGPALTD</sequence>
<organism evidence="2 3">
    <name type="scientific">Robbsia betulipollinis</name>
    <dbReference type="NCBI Taxonomy" id="2981849"/>
    <lineage>
        <taxon>Bacteria</taxon>
        <taxon>Pseudomonadati</taxon>
        <taxon>Pseudomonadota</taxon>
        <taxon>Betaproteobacteria</taxon>
        <taxon>Burkholderiales</taxon>
        <taxon>Burkholderiaceae</taxon>
        <taxon>Robbsia</taxon>
    </lineage>
</organism>
<evidence type="ECO:0000313" key="2">
    <source>
        <dbReference type="EMBL" id="MCY0388029.1"/>
    </source>
</evidence>
<dbReference type="Pfam" id="PF00480">
    <property type="entry name" value="ROK"/>
    <property type="match status" value="1"/>
</dbReference>
<gene>
    <name evidence="2" type="ORF">OVY01_12435</name>
</gene>
<evidence type="ECO:0000313" key="3">
    <source>
        <dbReference type="Proteomes" id="UP001082899"/>
    </source>
</evidence>
<accession>A0ABT3ZNB2</accession>
<dbReference type="EMBL" id="JAPMXC010000002">
    <property type="protein sequence ID" value="MCY0388029.1"/>
    <property type="molecule type" value="Genomic_DNA"/>
</dbReference>
<evidence type="ECO:0000256" key="1">
    <source>
        <dbReference type="ARBA" id="ARBA00006479"/>
    </source>
</evidence>
<comment type="caution">
    <text evidence="2">The sequence shown here is derived from an EMBL/GenBank/DDBJ whole genome shotgun (WGS) entry which is preliminary data.</text>
</comment>
<dbReference type="PANTHER" id="PTHR18964:SF149">
    <property type="entry name" value="BIFUNCTIONAL UDP-N-ACETYLGLUCOSAMINE 2-EPIMERASE_N-ACETYLMANNOSAMINE KINASE"/>
    <property type="match status" value="1"/>
</dbReference>
<dbReference type="InterPro" id="IPR043129">
    <property type="entry name" value="ATPase_NBD"/>
</dbReference>
<protein>
    <submittedName>
        <fullName evidence="2">ROK family protein</fullName>
    </submittedName>
</protein>
<name>A0ABT3ZNB2_9BURK</name>
<keyword evidence="3" id="KW-1185">Reference proteome</keyword>
<dbReference type="Proteomes" id="UP001082899">
    <property type="component" value="Unassembled WGS sequence"/>
</dbReference>
<dbReference type="SUPFAM" id="SSF53067">
    <property type="entry name" value="Actin-like ATPase domain"/>
    <property type="match status" value="1"/>
</dbReference>
<proteinExistence type="inferred from homology"/>
<comment type="similarity">
    <text evidence="1">Belongs to the ROK (NagC/XylR) family.</text>
</comment>
<reference evidence="2" key="1">
    <citation type="submission" date="2022-11" db="EMBL/GenBank/DDBJ databases">
        <title>Robbsia betulipollinis sp. nov., isolated from pollen of birch (Betula pendula).</title>
        <authorList>
            <person name="Shi H."/>
            <person name="Ambika Manirajan B."/>
            <person name="Ratering S."/>
            <person name="Geissler-Plaum R."/>
            <person name="Schnell S."/>
        </authorList>
    </citation>
    <scope>NUCLEOTIDE SEQUENCE</scope>
    <source>
        <strain evidence="2">Bb-Pol-6</strain>
    </source>
</reference>
<dbReference type="Gene3D" id="3.30.420.40">
    <property type="match status" value="2"/>
</dbReference>
<dbReference type="InterPro" id="IPR000600">
    <property type="entry name" value="ROK"/>
</dbReference>
<dbReference type="RefSeq" id="WP_267847912.1">
    <property type="nucleotide sequence ID" value="NZ_JAPMXC010000002.1"/>
</dbReference>
<dbReference type="PANTHER" id="PTHR18964">
    <property type="entry name" value="ROK (REPRESSOR, ORF, KINASE) FAMILY"/>
    <property type="match status" value="1"/>
</dbReference>